<evidence type="ECO:0000313" key="1">
    <source>
        <dbReference type="EMBL" id="RQX04576.1"/>
    </source>
</evidence>
<accession>A0A3N9WUT8</accession>
<gene>
    <name evidence="1" type="ORF">DLJ58_27535</name>
</gene>
<name>A0A3N9WUT8_9ACTN</name>
<sequence>MQGMADDFTAAGRRLDPQGLELIARTLLDRQQLTEAAADLGLSVDAAYKRRRRTEEAIAAFYCIAGRRPASGRAKAVRRDPAATAEGA</sequence>
<proteinExistence type="predicted"/>
<dbReference type="EMBL" id="QGSY01000275">
    <property type="protein sequence ID" value="RQX04576.1"/>
    <property type="molecule type" value="Genomic_DNA"/>
</dbReference>
<reference evidence="1 2" key="1">
    <citation type="submission" date="2018-05" db="EMBL/GenBank/DDBJ databases">
        <title>Micromonospora from Atacama Desert.</title>
        <authorList>
            <person name="Carro L."/>
            <person name="Goodfellow M."/>
            <person name="Klenk H.-P."/>
        </authorList>
    </citation>
    <scope>NUCLEOTIDE SEQUENCE [LARGE SCALE GENOMIC DNA]</scope>
    <source>
        <strain evidence="1 2">LB32</strain>
    </source>
</reference>
<keyword evidence="2" id="KW-1185">Reference proteome</keyword>
<dbReference type="AlphaFoldDB" id="A0A3N9WUT8"/>
<comment type="caution">
    <text evidence="1">The sequence shown here is derived from an EMBL/GenBank/DDBJ whole genome shotgun (WGS) entry which is preliminary data.</text>
</comment>
<evidence type="ECO:0000313" key="2">
    <source>
        <dbReference type="Proteomes" id="UP000266889"/>
    </source>
</evidence>
<organism evidence="1 2">
    <name type="scientific">Micromonospora arida</name>
    <dbReference type="NCBI Taxonomy" id="2203715"/>
    <lineage>
        <taxon>Bacteria</taxon>
        <taxon>Bacillati</taxon>
        <taxon>Actinomycetota</taxon>
        <taxon>Actinomycetes</taxon>
        <taxon>Micromonosporales</taxon>
        <taxon>Micromonosporaceae</taxon>
        <taxon>Micromonospora</taxon>
    </lineage>
</organism>
<dbReference type="Proteomes" id="UP000266889">
    <property type="component" value="Unassembled WGS sequence"/>
</dbReference>
<protein>
    <submittedName>
        <fullName evidence="1">Uncharacterized protein</fullName>
    </submittedName>
</protein>
<dbReference type="OrthoDB" id="9870931at2"/>